<dbReference type="EMBL" id="JAYGJQ010000002">
    <property type="protein sequence ID" value="MEA9358054.1"/>
    <property type="molecule type" value="Genomic_DNA"/>
</dbReference>
<keyword evidence="3 5" id="KW-0456">Lyase</keyword>
<dbReference type="PANTHER" id="PTHR42738:SF7">
    <property type="entry name" value="HYDROXYMETHYLGLUTARYL-COA LYASE"/>
    <property type="match status" value="1"/>
</dbReference>
<evidence type="ECO:0000256" key="3">
    <source>
        <dbReference type="ARBA" id="ARBA00023239"/>
    </source>
</evidence>
<dbReference type="RefSeq" id="WP_323578301.1">
    <property type="nucleotide sequence ID" value="NZ_JAYGJQ010000002.1"/>
</dbReference>
<reference evidence="5 6" key="1">
    <citation type="submission" date="2023-11" db="EMBL/GenBank/DDBJ databases">
        <title>A Novel Polar Bacteriovorax (B. antarcticus) Isolated from the Biocrust in Antarctica.</title>
        <authorList>
            <person name="Mun W."/>
            <person name="Choi S.Y."/>
            <person name="Mitchell R.J."/>
        </authorList>
    </citation>
    <scope>NUCLEOTIDE SEQUENCE [LARGE SCALE GENOMIC DNA]</scope>
    <source>
        <strain evidence="5 6">PP10</strain>
    </source>
</reference>
<accession>A0ABU5VYA7</accession>
<sequence>MLNSLPKKVRIVEVGPRDGLQNEKTIVSLEDKVTFIKMLSQAGLHEIEAGSFVRAEKIPQMSDGMELYSALVNDGSLKNTKLISLVPNEKGLDNALSVGVKEIAVFTATSNTFNLKNINATVDESLKRIDGVMARANKEGLKTRAYISTVFGCPYEGKTSIAELKRVAYHLENLGVHEISLGDTIGVANPLQVKETIEFLKADFNLNFFAMHFHDTRGMAVANILASLELGITSFDSSAGGLGGCPYAKGASGNVATEDLVYLFSNMGIETGIDMEKLAQASSFILGKLSKTSASKNLTAYLAGKA</sequence>
<comment type="similarity">
    <text evidence="1">Belongs to the HMG-CoA lyase family.</text>
</comment>
<keyword evidence="2" id="KW-0479">Metal-binding</keyword>
<name>A0ABU5VYA7_9BACT</name>
<dbReference type="InterPro" id="IPR013785">
    <property type="entry name" value="Aldolase_TIM"/>
</dbReference>
<evidence type="ECO:0000313" key="5">
    <source>
        <dbReference type="EMBL" id="MEA9358054.1"/>
    </source>
</evidence>
<dbReference type="PROSITE" id="PS50991">
    <property type="entry name" value="PYR_CT"/>
    <property type="match status" value="1"/>
</dbReference>
<evidence type="ECO:0000313" key="6">
    <source>
        <dbReference type="Proteomes" id="UP001302274"/>
    </source>
</evidence>
<keyword evidence="6" id="KW-1185">Reference proteome</keyword>
<protein>
    <submittedName>
        <fullName evidence="5">Hydroxymethylglutaryl-CoA lyase</fullName>
    </submittedName>
</protein>
<dbReference type="InterPro" id="IPR000891">
    <property type="entry name" value="PYR_CT"/>
</dbReference>
<comment type="caution">
    <text evidence="5">The sequence shown here is derived from an EMBL/GenBank/DDBJ whole genome shotgun (WGS) entry which is preliminary data.</text>
</comment>
<dbReference type="SUPFAM" id="SSF51569">
    <property type="entry name" value="Aldolase"/>
    <property type="match status" value="1"/>
</dbReference>
<dbReference type="Proteomes" id="UP001302274">
    <property type="component" value="Unassembled WGS sequence"/>
</dbReference>
<gene>
    <name evidence="5" type="ORF">SHI21_17610</name>
</gene>
<dbReference type="GO" id="GO:0016829">
    <property type="term" value="F:lyase activity"/>
    <property type="evidence" value="ECO:0007669"/>
    <property type="project" value="UniProtKB-KW"/>
</dbReference>
<dbReference type="NCBIfam" id="NF004283">
    <property type="entry name" value="PRK05692.1"/>
    <property type="match status" value="1"/>
</dbReference>
<dbReference type="CDD" id="cd07938">
    <property type="entry name" value="DRE_TIM_HMGL"/>
    <property type="match status" value="1"/>
</dbReference>
<evidence type="ECO:0000256" key="1">
    <source>
        <dbReference type="ARBA" id="ARBA00009405"/>
    </source>
</evidence>
<dbReference type="InterPro" id="IPR043594">
    <property type="entry name" value="HMGL"/>
</dbReference>
<dbReference type="Gene3D" id="3.20.20.70">
    <property type="entry name" value="Aldolase class I"/>
    <property type="match status" value="1"/>
</dbReference>
<dbReference type="PANTHER" id="PTHR42738">
    <property type="entry name" value="HYDROXYMETHYLGLUTARYL-COA LYASE"/>
    <property type="match status" value="1"/>
</dbReference>
<organism evidence="5 6">
    <name type="scientific">Bacteriovorax antarcticus</name>
    <dbReference type="NCBI Taxonomy" id="3088717"/>
    <lineage>
        <taxon>Bacteria</taxon>
        <taxon>Pseudomonadati</taxon>
        <taxon>Bdellovibrionota</taxon>
        <taxon>Bacteriovoracia</taxon>
        <taxon>Bacteriovoracales</taxon>
        <taxon>Bacteriovoracaceae</taxon>
        <taxon>Bacteriovorax</taxon>
    </lineage>
</organism>
<evidence type="ECO:0000259" key="4">
    <source>
        <dbReference type="PROSITE" id="PS50991"/>
    </source>
</evidence>
<dbReference type="Pfam" id="PF00682">
    <property type="entry name" value="HMGL-like"/>
    <property type="match status" value="1"/>
</dbReference>
<proteinExistence type="inferred from homology"/>
<feature type="domain" description="Pyruvate carboxyltransferase" evidence="4">
    <location>
        <begin position="9"/>
        <end position="279"/>
    </location>
</feature>
<evidence type="ECO:0000256" key="2">
    <source>
        <dbReference type="ARBA" id="ARBA00022723"/>
    </source>
</evidence>